<dbReference type="EMBL" id="AY129338">
    <property type="protein sequence ID" value="AAN12834.1"/>
    <property type="molecule type" value="Genomic_DNA"/>
</dbReference>
<organism evidence="1 2">
    <name type="scientific">Mycobacterium phage Omega</name>
    <name type="common">Mycobacteriophage Omega</name>
    <dbReference type="NCBI Taxonomy" id="2907835"/>
    <lineage>
        <taxon>Viruses</taxon>
        <taxon>Duplodnaviria</taxon>
        <taxon>Heunggongvirae</taxon>
        <taxon>Uroviricota</taxon>
        <taxon>Caudoviricetes</taxon>
        <taxon>Omegavirus</taxon>
        <taxon>Omegavirus omega</taxon>
    </lineage>
</organism>
<gene>
    <name evidence="1" type="primary">191</name>
    <name evidence="1" type="ORF">PBI_OMEGA_191</name>
</gene>
<dbReference type="RefSeq" id="NP_818492.1">
    <property type="nucleotide sequence ID" value="NC_004688.1"/>
</dbReference>
<keyword evidence="2" id="KW-1185">Reference proteome</keyword>
<name>Q853X4_BPMOM</name>
<reference evidence="1 2" key="1">
    <citation type="journal article" date="2003" name="Cell">
        <title>Origins of highly mosaic mycobacteriophage genomes.</title>
        <authorList>
            <person name="Pedulla M.L."/>
            <person name="Ford M.E."/>
            <person name="Houtz J.M."/>
            <person name="Karthikeyan T."/>
            <person name="Wadsworth C."/>
            <person name="Lewis J.A."/>
            <person name="Jacobs-Sera D."/>
            <person name="Falbo J."/>
            <person name="Gross J."/>
            <person name="Pannunzio N.R."/>
            <person name="Brucker W."/>
            <person name="Kumar V."/>
            <person name="Kandasamy J."/>
            <person name="Keenan L."/>
            <person name="Bardarov S."/>
            <person name="Kriakov J."/>
            <person name="Lawrence J.G."/>
            <person name="Jacobs W.R. Jr."/>
            <person name="Hendrix R.W."/>
            <person name="Hatfull G.F."/>
        </authorList>
    </citation>
    <scope>NUCLEOTIDE SEQUENCE</scope>
</reference>
<dbReference type="KEGG" id="vg:1260080"/>
<proteinExistence type="predicted"/>
<dbReference type="Proteomes" id="UP000000963">
    <property type="component" value="Segment"/>
</dbReference>
<evidence type="ECO:0000313" key="2">
    <source>
        <dbReference type="Proteomes" id="UP000000963"/>
    </source>
</evidence>
<evidence type="ECO:0000313" key="1">
    <source>
        <dbReference type="EMBL" id="AAN12834.1"/>
    </source>
</evidence>
<accession>Q853X4</accession>
<organismHost>
    <name type="scientific">Mycolicibacterium smegmatis</name>
    <name type="common">Mycobacterium smegmatis</name>
    <dbReference type="NCBI Taxonomy" id="1772"/>
</organismHost>
<protein>
    <submittedName>
        <fullName evidence="1">Uncharacterized protein</fullName>
    </submittedName>
</protein>
<sequence>MRGKSGHPNLPRICGCRGSGLRDYPPEWRGLGVAPLRRPLAA</sequence>